<evidence type="ECO:0000256" key="3">
    <source>
        <dbReference type="ARBA" id="ARBA00022448"/>
    </source>
</evidence>
<evidence type="ECO:0000256" key="1">
    <source>
        <dbReference type="ARBA" id="ARBA00004202"/>
    </source>
</evidence>
<dbReference type="InterPro" id="IPR017871">
    <property type="entry name" value="ABC_transporter-like_CS"/>
</dbReference>
<evidence type="ECO:0000256" key="2">
    <source>
        <dbReference type="ARBA" id="ARBA00005417"/>
    </source>
</evidence>
<dbReference type="Proteomes" id="UP000198601">
    <property type="component" value="Unassembled WGS sequence"/>
</dbReference>
<evidence type="ECO:0000313" key="10">
    <source>
        <dbReference type="Proteomes" id="UP000198601"/>
    </source>
</evidence>
<dbReference type="STRING" id="624147.SAMN04487970_100768"/>
<dbReference type="FunFam" id="3.40.50.300:FF:000016">
    <property type="entry name" value="Oligopeptide ABC transporter ATP-binding component"/>
    <property type="match status" value="1"/>
</dbReference>
<gene>
    <name evidence="9" type="ORF">SAMN04487970_100768</name>
</gene>
<dbReference type="PROSITE" id="PS50893">
    <property type="entry name" value="ABC_TRANSPORTER_2"/>
    <property type="match status" value="1"/>
</dbReference>
<dbReference type="PANTHER" id="PTHR43297:SF2">
    <property type="entry name" value="DIPEPTIDE TRANSPORT ATP-BINDING PROTEIN DPPD"/>
    <property type="match status" value="1"/>
</dbReference>
<keyword evidence="10" id="KW-1185">Reference proteome</keyword>
<dbReference type="InterPro" id="IPR027417">
    <property type="entry name" value="P-loop_NTPase"/>
</dbReference>
<dbReference type="InterPro" id="IPR003593">
    <property type="entry name" value="AAA+_ATPase"/>
</dbReference>
<evidence type="ECO:0000256" key="7">
    <source>
        <dbReference type="ARBA" id="ARBA00023136"/>
    </source>
</evidence>
<dbReference type="NCBIfam" id="TIGR01727">
    <property type="entry name" value="oligo_HPY"/>
    <property type="match status" value="1"/>
</dbReference>
<dbReference type="SMART" id="SM00382">
    <property type="entry name" value="AAA"/>
    <property type="match status" value="1"/>
</dbReference>
<dbReference type="InterPro" id="IPR003439">
    <property type="entry name" value="ABC_transporter-like_ATP-bd"/>
</dbReference>
<evidence type="ECO:0000256" key="6">
    <source>
        <dbReference type="ARBA" id="ARBA00022840"/>
    </source>
</evidence>
<protein>
    <submittedName>
        <fullName evidence="9">Peptide/nickel transport system ATP-binding protein</fullName>
    </submittedName>
</protein>
<evidence type="ECO:0000313" key="9">
    <source>
        <dbReference type="EMBL" id="SCW44096.1"/>
    </source>
</evidence>
<dbReference type="SUPFAM" id="SSF52540">
    <property type="entry name" value="P-loop containing nucleoside triphosphate hydrolases"/>
    <property type="match status" value="1"/>
</dbReference>
<dbReference type="EMBL" id="FMTT01000007">
    <property type="protein sequence ID" value="SCW44096.1"/>
    <property type="molecule type" value="Genomic_DNA"/>
</dbReference>
<keyword evidence="6 9" id="KW-0067">ATP-binding</keyword>
<evidence type="ECO:0000256" key="4">
    <source>
        <dbReference type="ARBA" id="ARBA00022475"/>
    </source>
</evidence>
<dbReference type="InterPro" id="IPR013563">
    <property type="entry name" value="Oligopep_ABC_C"/>
</dbReference>
<dbReference type="AlphaFoldDB" id="A0A1G4QHL3"/>
<evidence type="ECO:0000259" key="8">
    <source>
        <dbReference type="PROSITE" id="PS50893"/>
    </source>
</evidence>
<keyword evidence="7" id="KW-0472">Membrane</keyword>
<dbReference type="InterPro" id="IPR050388">
    <property type="entry name" value="ABC_Ni/Peptide_Import"/>
</dbReference>
<name>A0A1G4QHL3_9BACL</name>
<dbReference type="CDD" id="cd03257">
    <property type="entry name" value="ABC_NikE_OppD_transporters"/>
    <property type="match status" value="1"/>
</dbReference>
<dbReference type="Gene3D" id="3.40.50.300">
    <property type="entry name" value="P-loop containing nucleotide triphosphate hydrolases"/>
    <property type="match status" value="1"/>
</dbReference>
<dbReference type="PANTHER" id="PTHR43297">
    <property type="entry name" value="OLIGOPEPTIDE TRANSPORT ATP-BINDING PROTEIN APPD"/>
    <property type="match status" value="1"/>
</dbReference>
<accession>A0A1G4QHL3</accession>
<keyword evidence="4" id="KW-1003">Cell membrane</keyword>
<keyword evidence="5" id="KW-0547">Nucleotide-binding</keyword>
<proteinExistence type="inferred from homology"/>
<reference evidence="10" key="1">
    <citation type="submission" date="2016-10" db="EMBL/GenBank/DDBJ databases">
        <authorList>
            <person name="Varghese N."/>
            <person name="Submissions S."/>
        </authorList>
    </citation>
    <scope>NUCLEOTIDE SEQUENCE [LARGE SCALE GENOMIC DNA]</scope>
    <source>
        <strain evidence="10">CGMCC 1.8946</strain>
    </source>
</reference>
<keyword evidence="3" id="KW-0813">Transport</keyword>
<feature type="domain" description="ABC transporter" evidence="8">
    <location>
        <begin position="8"/>
        <end position="258"/>
    </location>
</feature>
<organism evidence="9 10">
    <name type="scientific">Paenibacillus tianmuensis</name>
    <dbReference type="NCBI Taxonomy" id="624147"/>
    <lineage>
        <taxon>Bacteria</taxon>
        <taxon>Bacillati</taxon>
        <taxon>Bacillota</taxon>
        <taxon>Bacilli</taxon>
        <taxon>Bacillales</taxon>
        <taxon>Paenibacillaceae</taxon>
        <taxon>Paenibacillus</taxon>
    </lineage>
</organism>
<dbReference type="PROSITE" id="PS00211">
    <property type="entry name" value="ABC_TRANSPORTER_1"/>
    <property type="match status" value="1"/>
</dbReference>
<dbReference type="GO" id="GO:0015833">
    <property type="term" value="P:peptide transport"/>
    <property type="evidence" value="ECO:0007669"/>
    <property type="project" value="InterPro"/>
</dbReference>
<sequence length="327" mass="36196">MALNKTLVEFKHVHTYFHTESGVVKAVNDVSFRIREGETVGIVGESGSGKSVTALSLMRLVADNGKIESGAVEMDGRDLLSLKPEEMRRLRGSEIAMVFQEPMSSLNPVLTIGEQLMEPLMEHRLLSRKEAKAEVLSLIGKVGIPDAARVFAAYPHELSGGMLQRVMIASALACSPKLLIADEPTTALDVTIQAQILDLLRQVKEQYNTAILLITHDLGVVAETADYVVVMYAGKVIEEAPVVELFRHAKHPYTQGLLKSKPVIGERKDRLYSIPGQVPNLIGLGDSCYFSDRCEHCMDICRTKQPPMRAQGVEHRVACWLYEEESR</sequence>
<comment type="subcellular location">
    <subcellularLocation>
        <location evidence="1">Cell membrane</location>
        <topology evidence="1">Peripheral membrane protein</topology>
    </subcellularLocation>
</comment>
<dbReference type="GO" id="GO:0005886">
    <property type="term" value="C:plasma membrane"/>
    <property type="evidence" value="ECO:0007669"/>
    <property type="project" value="UniProtKB-SubCell"/>
</dbReference>
<dbReference type="GO" id="GO:0016887">
    <property type="term" value="F:ATP hydrolysis activity"/>
    <property type="evidence" value="ECO:0007669"/>
    <property type="project" value="InterPro"/>
</dbReference>
<dbReference type="Pfam" id="PF08352">
    <property type="entry name" value="oligo_HPY"/>
    <property type="match status" value="1"/>
</dbReference>
<dbReference type="GO" id="GO:0005524">
    <property type="term" value="F:ATP binding"/>
    <property type="evidence" value="ECO:0007669"/>
    <property type="project" value="UniProtKB-KW"/>
</dbReference>
<dbReference type="Pfam" id="PF00005">
    <property type="entry name" value="ABC_tran"/>
    <property type="match status" value="1"/>
</dbReference>
<evidence type="ECO:0000256" key="5">
    <source>
        <dbReference type="ARBA" id="ARBA00022741"/>
    </source>
</evidence>
<comment type="similarity">
    <text evidence="2">Belongs to the ABC transporter superfamily.</text>
</comment>